<keyword evidence="2" id="KW-1185">Reference proteome</keyword>
<gene>
    <name evidence="1" type="ORF">KUF71_011392</name>
</gene>
<dbReference type="EMBL" id="JAHWGI010001434">
    <property type="protein sequence ID" value="KAK3932064.1"/>
    <property type="molecule type" value="Genomic_DNA"/>
</dbReference>
<reference evidence="1" key="1">
    <citation type="submission" date="2021-07" db="EMBL/GenBank/DDBJ databases">
        <authorList>
            <person name="Catto M.A."/>
            <person name="Jacobson A."/>
            <person name="Kennedy G."/>
            <person name="Labadie P."/>
            <person name="Hunt B.G."/>
            <person name="Srinivasan R."/>
        </authorList>
    </citation>
    <scope>NUCLEOTIDE SEQUENCE</scope>
    <source>
        <strain evidence="1">PL_HMW_Pooled</strain>
        <tissue evidence="1">Head</tissue>
    </source>
</reference>
<evidence type="ECO:0000313" key="2">
    <source>
        <dbReference type="Proteomes" id="UP001219518"/>
    </source>
</evidence>
<name>A0AAE1I3S8_9NEOP</name>
<sequence>MESVLYSMETVSCQGTWGQTPMELIFPWDQTPHGADFSMGQPSMERVQKIHGNTVVMEDDRSLIVEGRVLYWTNVLNIILAHRKERRGEERRGGEMDVHASPDRRRIDCLTFKMTTIQTKDKTKYLKFWDQGS</sequence>
<organism evidence="1 2">
    <name type="scientific">Frankliniella fusca</name>
    <dbReference type="NCBI Taxonomy" id="407009"/>
    <lineage>
        <taxon>Eukaryota</taxon>
        <taxon>Metazoa</taxon>
        <taxon>Ecdysozoa</taxon>
        <taxon>Arthropoda</taxon>
        <taxon>Hexapoda</taxon>
        <taxon>Insecta</taxon>
        <taxon>Pterygota</taxon>
        <taxon>Neoptera</taxon>
        <taxon>Paraneoptera</taxon>
        <taxon>Thysanoptera</taxon>
        <taxon>Terebrantia</taxon>
        <taxon>Thripoidea</taxon>
        <taxon>Thripidae</taxon>
        <taxon>Frankliniella</taxon>
    </lineage>
</organism>
<dbReference type="Proteomes" id="UP001219518">
    <property type="component" value="Unassembled WGS sequence"/>
</dbReference>
<protein>
    <submittedName>
        <fullName evidence="1">Lysosomal cobalamin transporter</fullName>
    </submittedName>
</protein>
<reference evidence="1" key="2">
    <citation type="journal article" date="2023" name="BMC Genomics">
        <title>Pest status, molecular evolution, and epigenetic factors derived from the genome assembly of Frankliniella fusca, a thysanopteran phytovirus vector.</title>
        <authorList>
            <person name="Catto M.A."/>
            <person name="Labadie P.E."/>
            <person name="Jacobson A.L."/>
            <person name="Kennedy G.G."/>
            <person name="Srinivasan R."/>
            <person name="Hunt B.G."/>
        </authorList>
    </citation>
    <scope>NUCLEOTIDE SEQUENCE</scope>
    <source>
        <strain evidence="1">PL_HMW_Pooled</strain>
    </source>
</reference>
<proteinExistence type="predicted"/>
<comment type="caution">
    <text evidence="1">The sequence shown here is derived from an EMBL/GenBank/DDBJ whole genome shotgun (WGS) entry which is preliminary data.</text>
</comment>
<evidence type="ECO:0000313" key="1">
    <source>
        <dbReference type="EMBL" id="KAK3932064.1"/>
    </source>
</evidence>
<accession>A0AAE1I3S8</accession>
<dbReference type="AlphaFoldDB" id="A0AAE1I3S8"/>